<dbReference type="Proteomes" id="UP000789920">
    <property type="component" value="Unassembled WGS sequence"/>
</dbReference>
<accession>A0ACA9NKF5</accession>
<comment type="caution">
    <text evidence="1">The sequence shown here is derived from an EMBL/GenBank/DDBJ whole genome shotgun (WGS) entry which is preliminary data.</text>
</comment>
<evidence type="ECO:0000313" key="1">
    <source>
        <dbReference type="EMBL" id="CAG8656818.1"/>
    </source>
</evidence>
<keyword evidence="2" id="KW-1185">Reference proteome</keyword>
<sequence>MKKGANSTKQEIDNKEEQVINKMSGEVEIDEIERKNVKVSSVNNDERDDKKSEDLPEQNYEANDSENCHRNGISNSRFGEKCETTIKVRNMSMDQLNQVYMLIRILKAVDYVEGFIRISEDTKARMLRP</sequence>
<reference evidence="1" key="1">
    <citation type="submission" date="2021-06" db="EMBL/GenBank/DDBJ databases">
        <authorList>
            <person name="Kallberg Y."/>
            <person name="Tangrot J."/>
            <person name="Rosling A."/>
        </authorList>
    </citation>
    <scope>NUCLEOTIDE SEQUENCE</scope>
    <source>
        <strain evidence="1">MA461A</strain>
    </source>
</reference>
<protein>
    <submittedName>
        <fullName evidence="1">14082_t:CDS:1</fullName>
    </submittedName>
</protein>
<organism evidence="1 2">
    <name type="scientific">Racocetra persica</name>
    <dbReference type="NCBI Taxonomy" id="160502"/>
    <lineage>
        <taxon>Eukaryota</taxon>
        <taxon>Fungi</taxon>
        <taxon>Fungi incertae sedis</taxon>
        <taxon>Mucoromycota</taxon>
        <taxon>Glomeromycotina</taxon>
        <taxon>Glomeromycetes</taxon>
        <taxon>Diversisporales</taxon>
        <taxon>Gigasporaceae</taxon>
        <taxon>Racocetra</taxon>
    </lineage>
</organism>
<proteinExistence type="predicted"/>
<name>A0ACA9NKF5_9GLOM</name>
<evidence type="ECO:0000313" key="2">
    <source>
        <dbReference type="Proteomes" id="UP000789920"/>
    </source>
</evidence>
<gene>
    <name evidence="1" type="ORF">RPERSI_LOCUS8108</name>
</gene>
<dbReference type="EMBL" id="CAJVQC010014396">
    <property type="protein sequence ID" value="CAG8656818.1"/>
    <property type="molecule type" value="Genomic_DNA"/>
</dbReference>